<gene>
    <name evidence="2" type="ORF">J2W95_002309</name>
</gene>
<dbReference type="RefSeq" id="WP_310007044.1">
    <property type="nucleotide sequence ID" value="NZ_JAVDTX010000005.1"/>
</dbReference>
<proteinExistence type="predicted"/>
<dbReference type="Gene3D" id="3.40.630.30">
    <property type="match status" value="1"/>
</dbReference>
<dbReference type="PROSITE" id="PS51186">
    <property type="entry name" value="GNAT"/>
    <property type="match status" value="1"/>
</dbReference>
<dbReference type="EMBL" id="JAVDTX010000005">
    <property type="protein sequence ID" value="MDR6845599.1"/>
    <property type="molecule type" value="Genomic_DNA"/>
</dbReference>
<organism evidence="2 3">
    <name type="scientific">Flavobacterium granuli</name>
    <dbReference type="NCBI Taxonomy" id="280093"/>
    <lineage>
        <taxon>Bacteria</taxon>
        <taxon>Pseudomonadati</taxon>
        <taxon>Bacteroidota</taxon>
        <taxon>Flavobacteriia</taxon>
        <taxon>Flavobacteriales</taxon>
        <taxon>Flavobacteriaceae</taxon>
        <taxon>Flavobacterium</taxon>
    </lineage>
</organism>
<evidence type="ECO:0000259" key="1">
    <source>
        <dbReference type="PROSITE" id="PS51186"/>
    </source>
</evidence>
<reference evidence="2 3" key="1">
    <citation type="submission" date="2023-07" db="EMBL/GenBank/DDBJ databases">
        <title>Sorghum-associated microbial communities from plants grown in Nebraska, USA.</title>
        <authorList>
            <person name="Schachtman D."/>
        </authorList>
    </citation>
    <scope>NUCLEOTIDE SEQUENCE [LARGE SCALE GENOMIC DNA]</scope>
    <source>
        <strain evidence="2 3">BE124</strain>
    </source>
</reference>
<keyword evidence="3" id="KW-1185">Reference proteome</keyword>
<dbReference type="Pfam" id="PF00583">
    <property type="entry name" value="Acetyltransf_1"/>
    <property type="match status" value="1"/>
</dbReference>
<accession>A0ABU1S645</accession>
<dbReference type="SUPFAM" id="SSF55729">
    <property type="entry name" value="Acyl-CoA N-acyltransferases (Nat)"/>
    <property type="match status" value="1"/>
</dbReference>
<sequence>MVKIKKAEYSDVENIKPLFLNIMEYHSTFNEIFEYDNDEISHIYPLIYKYIDENNSDIFIAEINNQIVGYIICTKIERPRIFKLKTKGRIDGLYVSSNIRNSNIGSKLLDTAVEWFGIVDYIEIEYTNQNNLAENFWKNKGFKLINNYCINNFR</sequence>
<dbReference type="InterPro" id="IPR000182">
    <property type="entry name" value="GNAT_dom"/>
</dbReference>
<evidence type="ECO:0000313" key="2">
    <source>
        <dbReference type="EMBL" id="MDR6845599.1"/>
    </source>
</evidence>
<dbReference type="Proteomes" id="UP001261871">
    <property type="component" value="Unassembled WGS sequence"/>
</dbReference>
<dbReference type="CDD" id="cd04301">
    <property type="entry name" value="NAT_SF"/>
    <property type="match status" value="1"/>
</dbReference>
<feature type="domain" description="N-acetyltransferase" evidence="1">
    <location>
        <begin position="20"/>
        <end position="154"/>
    </location>
</feature>
<evidence type="ECO:0000313" key="3">
    <source>
        <dbReference type="Proteomes" id="UP001261871"/>
    </source>
</evidence>
<dbReference type="InterPro" id="IPR016181">
    <property type="entry name" value="Acyl_CoA_acyltransferase"/>
</dbReference>
<comment type="caution">
    <text evidence="2">The sequence shown here is derived from an EMBL/GenBank/DDBJ whole genome shotgun (WGS) entry which is preliminary data.</text>
</comment>
<protein>
    <submittedName>
        <fullName evidence="2">Ribosomal protein S18 acetylase RimI-like enzyme</fullName>
    </submittedName>
</protein>
<name>A0ABU1S645_9FLAO</name>